<comment type="similarity">
    <text evidence="8">Belongs to the TMEM147 family.</text>
</comment>
<feature type="transmembrane region" description="Helical" evidence="11">
    <location>
        <begin position="71"/>
        <end position="88"/>
    </location>
</feature>
<evidence type="ECO:0000256" key="3">
    <source>
        <dbReference type="ARBA" id="ARBA00022475"/>
    </source>
</evidence>
<keyword evidence="7 11" id="KW-0472">Membrane</keyword>
<sequence>MRFIQVPTCIAIVAAPYWILYNKTALKHNFNNGGLALRAIGYYILANSVKVLAMATGIPSLLGHYLLGEEIVMAILDCALCLGIVMALRGKTNANANVSSIVLGIGLGWSLPENIGRMLFETVATIRDMDHTDGLLYAALQSNFTVLTSIMFTAILFLWQRDKGNRYLYLATMSIAMIICTITSSFNTVENGQVSTKNFVFLAAQAGAALLLGLAVRIAFNRQNKKQHPE</sequence>
<feature type="transmembrane region" description="Helical" evidence="11">
    <location>
        <begin position="166"/>
        <end position="187"/>
    </location>
</feature>
<evidence type="ECO:0000256" key="11">
    <source>
        <dbReference type="SAM" id="Phobius"/>
    </source>
</evidence>
<dbReference type="PANTHER" id="PTHR12869:SF0">
    <property type="entry name" value="BOS COMPLEX SUBUNIT TMEM147"/>
    <property type="match status" value="1"/>
</dbReference>
<feature type="transmembrane region" description="Helical" evidence="11">
    <location>
        <begin position="40"/>
        <end position="65"/>
    </location>
</feature>
<keyword evidence="13" id="KW-1185">Reference proteome</keyword>
<evidence type="ECO:0000256" key="1">
    <source>
        <dbReference type="ARBA" id="ARBA00004477"/>
    </source>
</evidence>
<gene>
    <name evidence="12" type="ORF">BOVATA_028090</name>
</gene>
<dbReference type="InterPro" id="IPR019164">
    <property type="entry name" value="TMEM147"/>
</dbReference>
<dbReference type="PANTHER" id="PTHR12869">
    <property type="entry name" value="SMALL SEVEN TRANSMEMBRANE DOMAIN-CONTAINING PROTEIN"/>
    <property type="match status" value="1"/>
</dbReference>
<evidence type="ECO:0000256" key="8">
    <source>
        <dbReference type="ARBA" id="ARBA00034739"/>
    </source>
</evidence>
<evidence type="ECO:0000256" key="5">
    <source>
        <dbReference type="ARBA" id="ARBA00022824"/>
    </source>
</evidence>
<accession>A0A2H6KE99</accession>
<keyword evidence="4 11" id="KW-0812">Transmembrane</keyword>
<feature type="transmembrane region" description="Helical" evidence="11">
    <location>
        <begin position="135"/>
        <end position="159"/>
    </location>
</feature>
<evidence type="ECO:0000256" key="7">
    <source>
        <dbReference type="ARBA" id="ARBA00023136"/>
    </source>
</evidence>
<dbReference type="RefSeq" id="XP_028867559.1">
    <property type="nucleotide sequence ID" value="XM_029011726.1"/>
</dbReference>
<keyword evidence="6 11" id="KW-1133">Transmembrane helix</keyword>
<feature type="transmembrane region" description="Helical" evidence="11">
    <location>
        <begin position="199"/>
        <end position="220"/>
    </location>
</feature>
<dbReference type="VEuPathDB" id="PiroplasmaDB:BOVATA_028090"/>
<dbReference type="EMBL" id="BDSA01000003">
    <property type="protein sequence ID" value="GBE61316.1"/>
    <property type="molecule type" value="Genomic_DNA"/>
</dbReference>
<keyword evidence="5" id="KW-0256">Endoplasmic reticulum</keyword>
<proteinExistence type="inferred from homology"/>
<evidence type="ECO:0000256" key="4">
    <source>
        <dbReference type="ARBA" id="ARBA00022692"/>
    </source>
</evidence>
<evidence type="ECO:0000256" key="2">
    <source>
        <dbReference type="ARBA" id="ARBA00004651"/>
    </source>
</evidence>
<comment type="caution">
    <text evidence="12">The sequence shown here is derived from an EMBL/GenBank/DDBJ whole genome shotgun (WGS) entry which is preliminary data.</text>
</comment>
<evidence type="ECO:0000313" key="12">
    <source>
        <dbReference type="EMBL" id="GBE61316.1"/>
    </source>
</evidence>
<dbReference type="GO" id="GO:0005886">
    <property type="term" value="C:plasma membrane"/>
    <property type="evidence" value="ECO:0007669"/>
    <property type="project" value="UniProtKB-SubCell"/>
</dbReference>
<evidence type="ECO:0000256" key="9">
    <source>
        <dbReference type="ARBA" id="ARBA00034846"/>
    </source>
</evidence>
<protein>
    <recommendedName>
        <fullName evidence="9">BOS complex subunit TMEM147</fullName>
    </recommendedName>
    <alternativeName>
        <fullName evidence="10">Transmembrane protein 147</fullName>
    </alternativeName>
</protein>
<evidence type="ECO:0000256" key="6">
    <source>
        <dbReference type="ARBA" id="ARBA00022989"/>
    </source>
</evidence>
<organism evidence="12 13">
    <name type="scientific">Babesia ovata</name>
    <dbReference type="NCBI Taxonomy" id="189622"/>
    <lineage>
        <taxon>Eukaryota</taxon>
        <taxon>Sar</taxon>
        <taxon>Alveolata</taxon>
        <taxon>Apicomplexa</taxon>
        <taxon>Aconoidasida</taxon>
        <taxon>Piroplasmida</taxon>
        <taxon>Babesiidae</taxon>
        <taxon>Babesia</taxon>
    </lineage>
</organism>
<dbReference type="Proteomes" id="UP000236319">
    <property type="component" value="Unassembled WGS sequence"/>
</dbReference>
<dbReference type="OrthoDB" id="364439at2759"/>
<dbReference type="GeneID" id="39875086"/>
<evidence type="ECO:0000256" key="10">
    <source>
        <dbReference type="ARBA" id="ARBA00034899"/>
    </source>
</evidence>
<evidence type="ECO:0000313" key="13">
    <source>
        <dbReference type="Proteomes" id="UP000236319"/>
    </source>
</evidence>
<dbReference type="AlphaFoldDB" id="A0A2H6KE99"/>
<dbReference type="GO" id="GO:0005789">
    <property type="term" value="C:endoplasmic reticulum membrane"/>
    <property type="evidence" value="ECO:0007669"/>
    <property type="project" value="UniProtKB-SubCell"/>
</dbReference>
<feature type="transmembrane region" description="Helical" evidence="11">
    <location>
        <begin position="95"/>
        <end position="112"/>
    </location>
</feature>
<keyword evidence="3" id="KW-1003">Cell membrane</keyword>
<comment type="subcellular location">
    <subcellularLocation>
        <location evidence="2">Cell membrane</location>
        <topology evidence="2">Multi-pass membrane protein</topology>
    </subcellularLocation>
    <subcellularLocation>
        <location evidence="1">Endoplasmic reticulum membrane</location>
        <topology evidence="1">Multi-pass membrane protein</topology>
    </subcellularLocation>
</comment>
<reference evidence="12 13" key="1">
    <citation type="journal article" date="2017" name="BMC Genomics">
        <title>Whole-genome assembly of Babesia ovata and comparative genomics between closely related pathogens.</title>
        <authorList>
            <person name="Yamagishi J."/>
            <person name="Asada M."/>
            <person name="Hakimi H."/>
            <person name="Tanaka T.Q."/>
            <person name="Sugimoto C."/>
            <person name="Kawazu S."/>
        </authorList>
    </citation>
    <scope>NUCLEOTIDE SEQUENCE [LARGE SCALE GENOMIC DNA]</scope>
    <source>
        <strain evidence="12 13">Miyake</strain>
    </source>
</reference>
<dbReference type="Pfam" id="PF09767">
    <property type="entry name" value="DUF2053"/>
    <property type="match status" value="1"/>
</dbReference>
<name>A0A2H6KE99_9APIC</name>